<dbReference type="EMBL" id="GDIQ01011643">
    <property type="protein sequence ID" value="JAN83094.1"/>
    <property type="molecule type" value="Transcribed_RNA"/>
</dbReference>
<sequence>MKSLHVIFRKQPHKLINRRLVSQLSSQTILKKILNHCLSEYVHVYSSFPTLPCCTGTENCQPKNNLHNSHARGTG</sequence>
<reference evidence="1" key="1">
    <citation type="submission" date="2015-10" db="EMBL/GenBank/DDBJ databases">
        <title>EvidentialGene: Evidence-directed Construction of Complete mRNA Transcriptomes without Genomes.</title>
        <authorList>
            <person name="Gilbert D.G."/>
        </authorList>
    </citation>
    <scope>NUCLEOTIDE SEQUENCE</scope>
</reference>
<proteinExistence type="predicted"/>
<protein>
    <submittedName>
        <fullName evidence="1">Uncharacterized protein</fullName>
    </submittedName>
</protein>
<organism evidence="1">
    <name type="scientific">Daphnia magna</name>
    <dbReference type="NCBI Taxonomy" id="35525"/>
    <lineage>
        <taxon>Eukaryota</taxon>
        <taxon>Metazoa</taxon>
        <taxon>Ecdysozoa</taxon>
        <taxon>Arthropoda</taxon>
        <taxon>Crustacea</taxon>
        <taxon>Branchiopoda</taxon>
        <taxon>Diplostraca</taxon>
        <taxon>Cladocera</taxon>
        <taxon>Anomopoda</taxon>
        <taxon>Daphniidae</taxon>
        <taxon>Daphnia</taxon>
    </lineage>
</organism>
<accession>A0A0P6BJG4</accession>
<dbReference type="AlphaFoldDB" id="A0A0P6BJG4"/>
<evidence type="ECO:0000313" key="1">
    <source>
        <dbReference type="EMBL" id="JAN83094.1"/>
    </source>
</evidence>
<name>A0A0P6BJG4_9CRUS</name>